<protein>
    <submittedName>
        <fullName evidence="2">DUF3500 domain-containing protein</fullName>
    </submittedName>
</protein>
<dbReference type="Pfam" id="PF12006">
    <property type="entry name" value="DUF3500"/>
    <property type="match status" value="1"/>
</dbReference>
<dbReference type="EMBL" id="CP107006">
    <property type="protein sequence ID" value="UYQ94943.1"/>
    <property type="molecule type" value="Genomic_DNA"/>
</dbReference>
<feature type="signal peptide" evidence="1">
    <location>
        <begin position="1"/>
        <end position="19"/>
    </location>
</feature>
<gene>
    <name evidence="2" type="ORF">MKQ68_07530</name>
</gene>
<evidence type="ECO:0000313" key="2">
    <source>
        <dbReference type="EMBL" id="UYQ94943.1"/>
    </source>
</evidence>
<name>A0ABY6J5K0_9BACT</name>
<sequence>MKKYILLILLTSLTFRATSQSIKRLATAFLNTLDSAQRAATIFPFDNAERFNWHFVPRERKGLPLKAMTDNQRAKAYQLLKACMSSTGYKKATTIVEQEIILRALEGRGDNDTYRDPGKYYFSIFGDLKGPKPWGWRMEGHHLALNFTSAGENTFAVTPAFMGANPAIVPDGPKKGQQILKQESQLAFDLLEGLDEKQLATAVVADKAPADIITGNKRKAWLQDPPGLSYRQLQPAQQAQLKRLLAAYIDRYTKLMADILWKEIGDAGWEQLHFAWAGGKTWGSGHYYRIQGPTFLIEYDNTQNNGNHVHTSFRDLKNDFGEDMLGAHYEKAHQ</sequence>
<reference evidence="2" key="1">
    <citation type="submission" date="2022-10" db="EMBL/GenBank/DDBJ databases">
        <title>Chitinophaga sp. nov., isolated from soil.</title>
        <authorList>
            <person name="Jeon C.O."/>
        </authorList>
    </citation>
    <scope>NUCLEOTIDE SEQUENCE</scope>
    <source>
        <strain evidence="2">R8</strain>
    </source>
</reference>
<evidence type="ECO:0000313" key="3">
    <source>
        <dbReference type="Proteomes" id="UP001162741"/>
    </source>
</evidence>
<keyword evidence="3" id="KW-1185">Reference proteome</keyword>
<organism evidence="2 3">
    <name type="scientific">Chitinophaga horti</name>
    <dbReference type="NCBI Taxonomy" id="2920382"/>
    <lineage>
        <taxon>Bacteria</taxon>
        <taxon>Pseudomonadati</taxon>
        <taxon>Bacteroidota</taxon>
        <taxon>Chitinophagia</taxon>
        <taxon>Chitinophagales</taxon>
        <taxon>Chitinophagaceae</taxon>
        <taxon>Chitinophaga</taxon>
    </lineage>
</organism>
<feature type="chain" id="PRO_5045661728" evidence="1">
    <location>
        <begin position="20"/>
        <end position="334"/>
    </location>
</feature>
<dbReference type="InterPro" id="IPR021889">
    <property type="entry name" value="DUF3500"/>
</dbReference>
<dbReference type="RefSeq" id="WP_264282754.1">
    <property type="nucleotide sequence ID" value="NZ_CP107006.1"/>
</dbReference>
<keyword evidence="1" id="KW-0732">Signal</keyword>
<evidence type="ECO:0000256" key="1">
    <source>
        <dbReference type="SAM" id="SignalP"/>
    </source>
</evidence>
<dbReference type="PANTHER" id="PTHR37489">
    <property type="entry name" value="DUF3500 DOMAIN-CONTAINING PROTEIN"/>
    <property type="match status" value="1"/>
</dbReference>
<proteinExistence type="predicted"/>
<dbReference type="PANTHER" id="PTHR37489:SF1">
    <property type="entry name" value="DUF3500 DOMAIN-CONTAINING PROTEIN"/>
    <property type="match status" value="1"/>
</dbReference>
<dbReference type="Proteomes" id="UP001162741">
    <property type="component" value="Chromosome"/>
</dbReference>
<accession>A0ABY6J5K0</accession>